<proteinExistence type="inferred from homology"/>
<dbReference type="OrthoDB" id="8207713at2"/>
<dbReference type="AlphaFoldDB" id="A0A4D7QBE4"/>
<dbReference type="PANTHER" id="PTHR47235">
    <property type="entry name" value="BLR6548 PROTEIN"/>
    <property type="match status" value="1"/>
</dbReference>
<evidence type="ECO:0000313" key="6">
    <source>
        <dbReference type="Proteomes" id="UP000298588"/>
    </source>
</evidence>
<dbReference type="RefSeq" id="WP_137098704.1">
    <property type="nucleotide sequence ID" value="NZ_CP039865.1"/>
</dbReference>
<gene>
    <name evidence="5" type="ORF">E8L99_06090</name>
</gene>
<protein>
    <submittedName>
        <fullName evidence="5">ABC transporter substrate-binding protein</fullName>
    </submittedName>
</protein>
<evidence type="ECO:0000259" key="4">
    <source>
        <dbReference type="Pfam" id="PF13458"/>
    </source>
</evidence>
<sequence>MFKVKTKAIAAAIWLAASLPASAADYVMSVSADFSGPFANVMPNAMSGVKTIADWWNEEVGKRLGVTVKLSIHDMRYDAAVIARTWPSILRSERPIMHLGFGSPDLTTLMRRLPTDKVPMIIGTAMVGLVWAENGWHYSIRPTYSHEFAGLLSRLQEQKGSVLKIASISTQNQAGFVDQLNGLHQLAKTYPARFQMMETQWADTAPVSLSSSVRAIVAQGADVIVVGGTTAQVQATASALKELGVKIPVITSTHNGLTEAAKGTSMADMEGFYSAFSFASPSQESLPLRDIFMRYRKDGGTWGLITAQSASQALLALRVLERAVAKVGRDNVTGEAMRQALLDNVFTEQELLGALPTLDFDTTAPFPIGQIRATAEVVRNGQIVPLGGGWLTVPDLAKW</sequence>
<keyword evidence="6" id="KW-1185">Reference proteome</keyword>
<accession>A0A4D7QBE4</accession>
<feature type="chain" id="PRO_5020926091" evidence="3">
    <location>
        <begin position="24"/>
        <end position="399"/>
    </location>
</feature>
<dbReference type="PANTHER" id="PTHR47235:SF1">
    <property type="entry name" value="BLR6548 PROTEIN"/>
    <property type="match status" value="1"/>
</dbReference>
<feature type="signal peptide" evidence="3">
    <location>
        <begin position="1"/>
        <end position="23"/>
    </location>
</feature>
<dbReference type="SUPFAM" id="SSF53822">
    <property type="entry name" value="Periplasmic binding protein-like I"/>
    <property type="match status" value="1"/>
</dbReference>
<evidence type="ECO:0000313" key="5">
    <source>
        <dbReference type="EMBL" id="QCK85370.1"/>
    </source>
</evidence>
<dbReference type="Gene3D" id="3.40.50.2300">
    <property type="match status" value="2"/>
</dbReference>
<dbReference type="KEGG" id="paqt:E8L99_06090"/>
<dbReference type="InterPro" id="IPR028081">
    <property type="entry name" value="Leu-bd"/>
</dbReference>
<dbReference type="Proteomes" id="UP000298588">
    <property type="component" value="Chromosome"/>
</dbReference>
<keyword evidence="2 3" id="KW-0732">Signal</keyword>
<dbReference type="EMBL" id="CP039865">
    <property type="protein sequence ID" value="QCK85370.1"/>
    <property type="molecule type" value="Genomic_DNA"/>
</dbReference>
<dbReference type="InterPro" id="IPR028082">
    <property type="entry name" value="Peripla_BP_I"/>
</dbReference>
<organism evidence="5 6">
    <name type="scientific">Phreatobacter aquaticus</name>
    <dbReference type="NCBI Taxonomy" id="2570229"/>
    <lineage>
        <taxon>Bacteria</taxon>
        <taxon>Pseudomonadati</taxon>
        <taxon>Pseudomonadota</taxon>
        <taxon>Alphaproteobacteria</taxon>
        <taxon>Hyphomicrobiales</taxon>
        <taxon>Phreatobacteraceae</taxon>
        <taxon>Phreatobacter</taxon>
    </lineage>
</organism>
<dbReference type="Pfam" id="PF13458">
    <property type="entry name" value="Peripla_BP_6"/>
    <property type="match status" value="1"/>
</dbReference>
<name>A0A4D7QBE4_9HYPH</name>
<evidence type="ECO:0000256" key="3">
    <source>
        <dbReference type="SAM" id="SignalP"/>
    </source>
</evidence>
<comment type="similarity">
    <text evidence="1">Belongs to the leucine-binding protein family.</text>
</comment>
<evidence type="ECO:0000256" key="2">
    <source>
        <dbReference type="ARBA" id="ARBA00022729"/>
    </source>
</evidence>
<evidence type="ECO:0000256" key="1">
    <source>
        <dbReference type="ARBA" id="ARBA00010062"/>
    </source>
</evidence>
<feature type="domain" description="Leucine-binding protein" evidence="4">
    <location>
        <begin position="31"/>
        <end position="342"/>
    </location>
</feature>
<reference evidence="5 6" key="1">
    <citation type="submission" date="2019-04" db="EMBL/GenBank/DDBJ databases">
        <title>Phreatobacter aquaticus sp. nov.</title>
        <authorList>
            <person name="Choi A."/>
            <person name="Baek K."/>
        </authorList>
    </citation>
    <scope>NUCLEOTIDE SEQUENCE [LARGE SCALE GENOMIC DNA]</scope>
    <source>
        <strain evidence="5 6">NMCR1094</strain>
    </source>
</reference>